<dbReference type="PROSITE" id="PS01119">
    <property type="entry name" value="COPPER_FIST_1"/>
    <property type="match status" value="1"/>
</dbReference>
<evidence type="ECO:0000313" key="10">
    <source>
        <dbReference type="EMBL" id="KAF4125617.1"/>
    </source>
</evidence>
<dbReference type="PRINTS" id="PR00617">
    <property type="entry name" value="COPPERFIST"/>
</dbReference>
<proteinExistence type="predicted"/>
<dbReference type="GO" id="GO:0000978">
    <property type="term" value="F:RNA polymerase II cis-regulatory region sequence-specific DNA binding"/>
    <property type="evidence" value="ECO:0007669"/>
    <property type="project" value="TreeGrafter"/>
</dbReference>
<keyword evidence="4" id="KW-0186">Copper</keyword>
<dbReference type="GO" id="GO:0000981">
    <property type="term" value="F:DNA-binding transcription factor activity, RNA polymerase II-specific"/>
    <property type="evidence" value="ECO:0007669"/>
    <property type="project" value="TreeGrafter"/>
</dbReference>
<sequence>MPLINGLKMACEPCIRGHRSTKCTHANERLMVPVRKPGRPLSSCPHPSSRPCTCGTVTAAIPRRQKCGCGTRAATTSSPSSSAAPTPAPAPASASASASAPATTTSPSATEESLSVVTSPVDSKGTAAASRVRKTQARRGSSRKPSVDPMALERMDLNQLNIMPAFDGARNQDDASASSMHATNGAADAQYAGFPAAGNPLDGYPVMYPTFSPPMLAPPMVHPNGHTPSASNGSAPSATAGSCCGGGRAPAEQRDDMSTADSTGLDGSRAAEPKKTGSCCSSKPPAEAPAPHQQQHQQQQQQQQQQQRQQQRQQPVMVMSPFQTPIPMAHGLYPLMTPPTLFTYPPQYGTFMQPLQPEQWRQVMALLSLGQPGPQTADGFGGMAGAAAPTPGPPVASDGGHAPAGPAMYPALTQPDGNWAEGGGIATSHHCSCGDSCECVGCAAHPYNEATQNYVRSAWNSMTEATQQPQQPQQPRQHPSVDAGYTNGGGGNGNSREDSPINGQMPPPMPAAAVAHPESSGAPAQQTPQTPSDGGASATGEEQVFSSDDFFFVSYPFDDTCAGDTASCPCGDDCQCIGCVIHGK</sequence>
<dbReference type="GO" id="GO:0006878">
    <property type="term" value="P:intracellular copper ion homeostasis"/>
    <property type="evidence" value="ECO:0007669"/>
    <property type="project" value="TreeGrafter"/>
</dbReference>
<dbReference type="Proteomes" id="UP000749293">
    <property type="component" value="Unassembled WGS sequence"/>
</dbReference>
<keyword evidence="3" id="KW-0862">Zinc</keyword>
<dbReference type="Pfam" id="PF00649">
    <property type="entry name" value="Copper-fist"/>
    <property type="match status" value="1"/>
</dbReference>
<evidence type="ECO:0000313" key="11">
    <source>
        <dbReference type="Proteomes" id="UP000749293"/>
    </source>
</evidence>
<dbReference type="GO" id="GO:0005634">
    <property type="term" value="C:nucleus"/>
    <property type="evidence" value="ECO:0007669"/>
    <property type="project" value="UniProtKB-SubCell"/>
</dbReference>
<dbReference type="GO" id="GO:0045944">
    <property type="term" value="P:positive regulation of transcription by RNA polymerase II"/>
    <property type="evidence" value="ECO:0007669"/>
    <property type="project" value="TreeGrafter"/>
</dbReference>
<dbReference type="PROSITE" id="PS50073">
    <property type="entry name" value="COPPER_FIST_2"/>
    <property type="match status" value="1"/>
</dbReference>
<feature type="compositionally biased region" description="Polar residues" evidence="8">
    <location>
        <begin position="226"/>
        <end position="240"/>
    </location>
</feature>
<dbReference type="RefSeq" id="XP_035324269.1">
    <property type="nucleotide sequence ID" value="XM_035462845.1"/>
</dbReference>
<evidence type="ECO:0000256" key="1">
    <source>
        <dbReference type="ARBA" id="ARBA00004123"/>
    </source>
</evidence>
<dbReference type="SUPFAM" id="SSF57879">
    <property type="entry name" value="Zinc domain conserved in yeast copper-regulated transcription factors"/>
    <property type="match status" value="1"/>
</dbReference>
<evidence type="ECO:0000256" key="3">
    <source>
        <dbReference type="ARBA" id="ARBA00022833"/>
    </source>
</evidence>
<dbReference type="SMART" id="SM01090">
    <property type="entry name" value="Copper-fist"/>
    <property type="match status" value="1"/>
</dbReference>
<evidence type="ECO:0000256" key="6">
    <source>
        <dbReference type="ARBA" id="ARBA00023163"/>
    </source>
</evidence>
<keyword evidence="2" id="KW-0479">Metal-binding</keyword>
<keyword evidence="11" id="KW-1185">Reference proteome</keyword>
<feature type="region of interest" description="Disordered" evidence="8">
    <location>
        <begin position="219"/>
        <end position="315"/>
    </location>
</feature>
<accession>A0A9P4Z1D0</accession>
<dbReference type="FunFam" id="3.90.430.10:FF:000001">
    <property type="entry name" value="Copper fist DNA-binding protein"/>
    <property type="match status" value="1"/>
</dbReference>
<keyword evidence="5" id="KW-0805">Transcription regulation</keyword>
<feature type="compositionally biased region" description="Basic residues" evidence="8">
    <location>
        <begin position="131"/>
        <end position="142"/>
    </location>
</feature>
<feature type="compositionally biased region" description="Low complexity" evidence="8">
    <location>
        <begin position="292"/>
        <end position="314"/>
    </location>
</feature>
<comment type="subcellular location">
    <subcellularLocation>
        <location evidence="1">Nucleus</location>
    </subcellularLocation>
</comment>
<protein>
    <submittedName>
        <fullName evidence="10">Cu FIST</fullName>
    </submittedName>
</protein>
<dbReference type="InterPro" id="IPR036395">
    <property type="entry name" value="Cu_fist_DNA-bd_dom_sf"/>
</dbReference>
<dbReference type="PANTHER" id="PTHR28088">
    <property type="entry name" value="TRANSCRIPTIONAL ACTIVATOR HAA1-RELATED"/>
    <property type="match status" value="1"/>
</dbReference>
<name>A0A9P4Z1D0_9HYPO</name>
<dbReference type="GeneID" id="55967091"/>
<evidence type="ECO:0000256" key="5">
    <source>
        <dbReference type="ARBA" id="ARBA00023015"/>
    </source>
</evidence>
<dbReference type="GO" id="GO:0005507">
    <property type="term" value="F:copper ion binding"/>
    <property type="evidence" value="ECO:0007669"/>
    <property type="project" value="InterPro"/>
</dbReference>
<evidence type="ECO:0000256" key="2">
    <source>
        <dbReference type="ARBA" id="ARBA00022723"/>
    </source>
</evidence>
<evidence type="ECO:0000256" key="8">
    <source>
        <dbReference type="SAM" id="MobiDB-lite"/>
    </source>
</evidence>
<feature type="region of interest" description="Disordered" evidence="8">
    <location>
        <begin position="69"/>
        <end position="152"/>
    </location>
</feature>
<evidence type="ECO:0000256" key="4">
    <source>
        <dbReference type="ARBA" id="ARBA00023008"/>
    </source>
</evidence>
<feature type="region of interest" description="Disordered" evidence="8">
    <location>
        <begin position="462"/>
        <end position="540"/>
    </location>
</feature>
<comment type="caution">
    <text evidence="10">The sequence shown here is derived from an EMBL/GenBank/DDBJ whole genome shotgun (WGS) entry which is preliminary data.</text>
</comment>
<feature type="compositionally biased region" description="Polar residues" evidence="8">
    <location>
        <begin position="111"/>
        <end position="121"/>
    </location>
</feature>
<keyword evidence="7" id="KW-0539">Nucleus</keyword>
<dbReference type="PANTHER" id="PTHR28088:SF9">
    <property type="entry name" value="TRANSCRIPTION FACTOR GRISEA, PUTATIVE (AFU_ORTHOLOGUE AFUA_1G13190)-RELATED"/>
    <property type="match status" value="1"/>
</dbReference>
<feature type="domain" description="Copper-fist" evidence="9">
    <location>
        <begin position="1"/>
        <end position="41"/>
    </location>
</feature>
<feature type="compositionally biased region" description="Low complexity" evidence="8">
    <location>
        <begin position="73"/>
        <end position="110"/>
    </location>
</feature>
<evidence type="ECO:0000259" key="9">
    <source>
        <dbReference type="PROSITE" id="PS50073"/>
    </source>
</evidence>
<dbReference type="GO" id="GO:0006879">
    <property type="term" value="P:intracellular iron ion homeostasis"/>
    <property type="evidence" value="ECO:0007669"/>
    <property type="project" value="TreeGrafter"/>
</dbReference>
<dbReference type="OrthoDB" id="5600085at2759"/>
<evidence type="ECO:0000256" key="7">
    <source>
        <dbReference type="ARBA" id="ARBA00023242"/>
    </source>
</evidence>
<dbReference type="InterPro" id="IPR051763">
    <property type="entry name" value="Copper_Homeo_Regul"/>
</dbReference>
<dbReference type="AlphaFoldDB" id="A0A9P4Z1D0"/>
<reference evidence="10" key="1">
    <citation type="submission" date="2020-03" db="EMBL/GenBank/DDBJ databases">
        <title>Site-based positive gene gene selection in Geosmithia morbida across the United States reveals a broad range of putative effectors and factors for local host and environmental adapation.</title>
        <authorList>
            <person name="Onufrak A."/>
            <person name="Murdoch R.W."/>
            <person name="Gazis R."/>
            <person name="Huff M."/>
            <person name="Staton M."/>
            <person name="Klingeman W."/>
            <person name="Hadziabdic D."/>
        </authorList>
    </citation>
    <scope>NUCLEOTIDE SEQUENCE</scope>
    <source>
        <strain evidence="10">1262</strain>
    </source>
</reference>
<dbReference type="Gene3D" id="3.90.430.10">
    <property type="entry name" value="Copper fist DNA-binding domain"/>
    <property type="match status" value="1"/>
</dbReference>
<dbReference type="InterPro" id="IPR001083">
    <property type="entry name" value="Cu_fist_DNA-bd_dom"/>
</dbReference>
<dbReference type="SMART" id="SM00412">
    <property type="entry name" value="Cu_FIST"/>
    <property type="match status" value="1"/>
</dbReference>
<organism evidence="10 11">
    <name type="scientific">Geosmithia morbida</name>
    <dbReference type="NCBI Taxonomy" id="1094350"/>
    <lineage>
        <taxon>Eukaryota</taxon>
        <taxon>Fungi</taxon>
        <taxon>Dikarya</taxon>
        <taxon>Ascomycota</taxon>
        <taxon>Pezizomycotina</taxon>
        <taxon>Sordariomycetes</taxon>
        <taxon>Hypocreomycetidae</taxon>
        <taxon>Hypocreales</taxon>
        <taxon>Bionectriaceae</taxon>
        <taxon>Geosmithia</taxon>
    </lineage>
</organism>
<keyword evidence="6" id="KW-0804">Transcription</keyword>
<feature type="compositionally biased region" description="Polar residues" evidence="8">
    <location>
        <begin position="522"/>
        <end position="532"/>
    </location>
</feature>
<gene>
    <name evidence="10" type="ORF">GMORB2_0861</name>
</gene>
<dbReference type="EMBL" id="JAANYQ010000002">
    <property type="protein sequence ID" value="KAF4125617.1"/>
    <property type="molecule type" value="Genomic_DNA"/>
</dbReference>
<feature type="compositionally biased region" description="Low complexity" evidence="8">
    <location>
        <begin position="467"/>
        <end position="478"/>
    </location>
</feature>